<gene>
    <name evidence="1" type="ORF">EVA_08375</name>
</gene>
<accession>J9GT90</accession>
<dbReference type="EMBL" id="AMCI01002131">
    <property type="protein sequence ID" value="EJX03520.1"/>
    <property type="molecule type" value="Genomic_DNA"/>
</dbReference>
<sequence length="43" mass="5237">MTFCENKIVNTEPLYSYMGERHFFQSRNLIQKTDLHFPLFVLK</sequence>
<evidence type="ECO:0000313" key="1">
    <source>
        <dbReference type="EMBL" id="EJX03520.1"/>
    </source>
</evidence>
<proteinExistence type="predicted"/>
<protein>
    <submittedName>
        <fullName evidence="1">Uncharacterized protein</fullName>
    </submittedName>
</protein>
<organism evidence="1">
    <name type="scientific">gut metagenome</name>
    <dbReference type="NCBI Taxonomy" id="749906"/>
    <lineage>
        <taxon>unclassified sequences</taxon>
        <taxon>metagenomes</taxon>
        <taxon>organismal metagenomes</taxon>
    </lineage>
</organism>
<reference evidence="1" key="1">
    <citation type="journal article" date="2012" name="PLoS ONE">
        <title>Gene sets for utilization of primary and secondary nutrition supplies in the distal gut of endangered iberian lynx.</title>
        <authorList>
            <person name="Alcaide M."/>
            <person name="Messina E."/>
            <person name="Richter M."/>
            <person name="Bargiela R."/>
            <person name="Peplies J."/>
            <person name="Huws S.A."/>
            <person name="Newbold C.J."/>
            <person name="Golyshin P.N."/>
            <person name="Simon M.A."/>
            <person name="Lopez G."/>
            <person name="Yakimov M.M."/>
            <person name="Ferrer M."/>
        </authorList>
    </citation>
    <scope>NUCLEOTIDE SEQUENCE</scope>
</reference>
<dbReference type="AlphaFoldDB" id="J9GT90"/>
<name>J9GT90_9ZZZZ</name>
<comment type="caution">
    <text evidence="1">The sequence shown here is derived from an EMBL/GenBank/DDBJ whole genome shotgun (WGS) entry which is preliminary data.</text>
</comment>